<organism evidence="2 3">
    <name type="scientific">Rhipicephalus microplus</name>
    <name type="common">Cattle tick</name>
    <name type="synonym">Boophilus microplus</name>
    <dbReference type="NCBI Taxonomy" id="6941"/>
    <lineage>
        <taxon>Eukaryota</taxon>
        <taxon>Metazoa</taxon>
        <taxon>Ecdysozoa</taxon>
        <taxon>Arthropoda</taxon>
        <taxon>Chelicerata</taxon>
        <taxon>Arachnida</taxon>
        <taxon>Acari</taxon>
        <taxon>Parasitiformes</taxon>
        <taxon>Ixodida</taxon>
        <taxon>Ixodoidea</taxon>
        <taxon>Ixodidae</taxon>
        <taxon>Rhipicephalinae</taxon>
        <taxon>Rhipicephalus</taxon>
        <taxon>Boophilus</taxon>
    </lineage>
</organism>
<reference evidence="2" key="2">
    <citation type="submission" date="2021-09" db="EMBL/GenBank/DDBJ databases">
        <authorList>
            <person name="Jia N."/>
            <person name="Wang J."/>
            <person name="Shi W."/>
            <person name="Du L."/>
            <person name="Sun Y."/>
            <person name="Zhan W."/>
            <person name="Jiang J."/>
            <person name="Wang Q."/>
            <person name="Zhang B."/>
            <person name="Ji P."/>
            <person name="Sakyi L.B."/>
            <person name="Cui X."/>
            <person name="Yuan T."/>
            <person name="Jiang B."/>
            <person name="Yang W."/>
            <person name="Lam T.T.-Y."/>
            <person name="Chang Q."/>
            <person name="Ding S."/>
            <person name="Wang X."/>
            <person name="Zhu J."/>
            <person name="Ruan X."/>
            <person name="Zhao L."/>
            <person name="Wei J."/>
            <person name="Que T."/>
            <person name="Du C."/>
            <person name="Cheng J."/>
            <person name="Dai P."/>
            <person name="Han X."/>
            <person name="Huang E."/>
            <person name="Gao Y."/>
            <person name="Liu J."/>
            <person name="Shao H."/>
            <person name="Ye R."/>
            <person name="Li L."/>
            <person name="Wei W."/>
            <person name="Wang X."/>
            <person name="Wang C."/>
            <person name="Huo Q."/>
            <person name="Li W."/>
            <person name="Guo W."/>
            <person name="Chen H."/>
            <person name="Chen S."/>
            <person name="Zhou L."/>
            <person name="Zhou L."/>
            <person name="Ni X."/>
            <person name="Tian J."/>
            <person name="Zhou Y."/>
            <person name="Sheng Y."/>
            <person name="Liu T."/>
            <person name="Pan Y."/>
            <person name="Xia L."/>
            <person name="Li J."/>
            <person name="Zhao F."/>
            <person name="Cao W."/>
        </authorList>
    </citation>
    <scope>NUCLEOTIDE SEQUENCE</scope>
    <source>
        <strain evidence="2">Rmic-2018</strain>
        <tissue evidence="2">Larvae</tissue>
    </source>
</reference>
<proteinExistence type="predicted"/>
<name>A0A9J6DNH1_RHIMP</name>
<protein>
    <recommendedName>
        <fullName evidence="1">DUF4371 domain-containing protein</fullName>
    </recommendedName>
</protein>
<gene>
    <name evidence="2" type="ORF">HPB51_014705</name>
</gene>
<sequence length="316" mass="35162">MVCLGEAIKKRDFQNLLTFRVDDGDHALKAHLHNSAKNAKYPLASIQNEPIKISEDLLGKDIVNERSKSGQYSLLPHESADIPGTEQLTIGFQFVDPDLKAVRQEFSGMVPLESMDVETISATIFKAVDDFGLNPGKIVGQGYDECSSMAGSIPGVQARIKKKHPRVMNFHCAPHRLNLVVNGASTVADVRNAVASKKATIKFFWESPLRRKKAPSLPLFCETRWTSQYESIRLFRQHLVEVMEALTTLSLSAHRATWETAHKLSCRGTPVNLSELARPTRKGFPLEQESSTLQQAHEAAARYSLSVPTWETPATR</sequence>
<comment type="caution">
    <text evidence="2">The sequence shown here is derived from an EMBL/GenBank/DDBJ whole genome shotgun (WGS) entry which is preliminary data.</text>
</comment>
<evidence type="ECO:0000259" key="1">
    <source>
        <dbReference type="Pfam" id="PF14291"/>
    </source>
</evidence>
<dbReference type="EMBL" id="JABSTU010000008">
    <property type="protein sequence ID" value="KAH8023456.1"/>
    <property type="molecule type" value="Genomic_DNA"/>
</dbReference>
<dbReference type="Pfam" id="PF14291">
    <property type="entry name" value="DUF4371"/>
    <property type="match status" value="1"/>
</dbReference>
<dbReference type="InterPro" id="IPR012337">
    <property type="entry name" value="RNaseH-like_sf"/>
</dbReference>
<evidence type="ECO:0000313" key="2">
    <source>
        <dbReference type="EMBL" id="KAH8023456.1"/>
    </source>
</evidence>
<feature type="domain" description="DUF4371" evidence="1">
    <location>
        <begin position="6"/>
        <end position="153"/>
    </location>
</feature>
<dbReference type="PANTHER" id="PTHR45749">
    <property type="match status" value="1"/>
</dbReference>
<evidence type="ECO:0000313" key="3">
    <source>
        <dbReference type="Proteomes" id="UP000821866"/>
    </source>
</evidence>
<dbReference type="SUPFAM" id="SSF53098">
    <property type="entry name" value="Ribonuclease H-like"/>
    <property type="match status" value="1"/>
</dbReference>
<dbReference type="Proteomes" id="UP000821866">
    <property type="component" value="Chromosome 6"/>
</dbReference>
<reference evidence="2" key="1">
    <citation type="journal article" date="2020" name="Cell">
        <title>Large-Scale Comparative Analyses of Tick Genomes Elucidate Their Genetic Diversity and Vector Capacities.</title>
        <authorList>
            <consortium name="Tick Genome and Microbiome Consortium (TIGMIC)"/>
            <person name="Jia N."/>
            <person name="Wang J."/>
            <person name="Shi W."/>
            <person name="Du L."/>
            <person name="Sun Y."/>
            <person name="Zhan W."/>
            <person name="Jiang J.F."/>
            <person name="Wang Q."/>
            <person name="Zhang B."/>
            <person name="Ji P."/>
            <person name="Bell-Sakyi L."/>
            <person name="Cui X.M."/>
            <person name="Yuan T.T."/>
            <person name="Jiang B.G."/>
            <person name="Yang W.F."/>
            <person name="Lam T.T."/>
            <person name="Chang Q.C."/>
            <person name="Ding S.J."/>
            <person name="Wang X.J."/>
            <person name="Zhu J.G."/>
            <person name="Ruan X.D."/>
            <person name="Zhao L."/>
            <person name="Wei J.T."/>
            <person name="Ye R.Z."/>
            <person name="Que T.C."/>
            <person name="Du C.H."/>
            <person name="Zhou Y.H."/>
            <person name="Cheng J.X."/>
            <person name="Dai P.F."/>
            <person name="Guo W.B."/>
            <person name="Han X.H."/>
            <person name="Huang E.J."/>
            <person name="Li L.F."/>
            <person name="Wei W."/>
            <person name="Gao Y.C."/>
            <person name="Liu J.Z."/>
            <person name="Shao H.Z."/>
            <person name="Wang X."/>
            <person name="Wang C.C."/>
            <person name="Yang T.C."/>
            <person name="Huo Q.B."/>
            <person name="Li W."/>
            <person name="Chen H.Y."/>
            <person name="Chen S.E."/>
            <person name="Zhou L.G."/>
            <person name="Ni X.B."/>
            <person name="Tian J.H."/>
            <person name="Sheng Y."/>
            <person name="Liu T."/>
            <person name="Pan Y.S."/>
            <person name="Xia L.Y."/>
            <person name="Li J."/>
            <person name="Zhao F."/>
            <person name="Cao W.C."/>
        </authorList>
    </citation>
    <scope>NUCLEOTIDE SEQUENCE</scope>
    <source>
        <strain evidence="2">Rmic-2018</strain>
    </source>
</reference>
<dbReference type="PANTHER" id="PTHR45749:SF21">
    <property type="entry name" value="DUF4371 DOMAIN-CONTAINING PROTEIN"/>
    <property type="match status" value="1"/>
</dbReference>
<dbReference type="InterPro" id="IPR025398">
    <property type="entry name" value="DUF4371"/>
</dbReference>
<keyword evidence="3" id="KW-1185">Reference proteome</keyword>
<accession>A0A9J6DNH1</accession>
<dbReference type="AlphaFoldDB" id="A0A9J6DNH1"/>